<proteinExistence type="predicted"/>
<name>A0A6A5WYE7_9PLEO</name>
<feature type="compositionally biased region" description="Basic and acidic residues" evidence="1">
    <location>
        <begin position="55"/>
        <end position="75"/>
    </location>
</feature>
<feature type="compositionally biased region" description="Basic and acidic residues" evidence="1">
    <location>
        <begin position="34"/>
        <end position="45"/>
    </location>
</feature>
<sequence>MASNEPKGTKKRVGRKRLPPLAPGPALQFVVASHPDDFKADDTMRNIRSHVMYKHRGEQREGPPRDRSKSGEPRTRPRARPKSSTRTPSPMTTSSDGMMEDINFLTTTRGRSTTWDSEISNYISYSPQLGPMRDLATRIISATTSEPSRSAPATFDPSIEFPFPPSPSLGMDSLEELKQIYMNNEFFCQGHPWMEIVCSTRMSFLSHVSVCCVYQDLSEGFLEDSPLTVYAKTKVLRMIKDSLQGLSTQMDDFTILSILHLLTSEVGGFDEEAFDVHQDGLIRIVHQRGGISHLGHNGRIATFLIVVILCFSVLRGHSEPVMLHGFVPSRRQSLLLDRPHPISPLYAPRGDLSSLYGHCSDYTYEILCDMHELTRTFIARWNYIGDVFPPGSSSELASFDSHMQQIYTRLLLRPSTDDDLTPDWIYESCRLAALIYCRSIVQGVPLSDSANVMHARSSGADITGSTMISALHNALENTDRRGNWGDMYGVFLWICLVGGAASYPSHHSVFGERDNLHTPAGWVRKSFALFSVKASLAHGMDDAPAVVEAQRTMLQVQSLINLKRGITSQ</sequence>
<feature type="region of interest" description="Disordered" evidence="1">
    <location>
        <begin position="1"/>
        <end position="101"/>
    </location>
</feature>
<dbReference type="Pfam" id="PF11951">
    <property type="entry name" value="Fungal_trans_2"/>
    <property type="match status" value="1"/>
</dbReference>
<protein>
    <recommendedName>
        <fullName evidence="4">Transcription factor domain-containing protein</fullName>
    </recommendedName>
</protein>
<evidence type="ECO:0000313" key="2">
    <source>
        <dbReference type="EMBL" id="KAF2006004.1"/>
    </source>
</evidence>
<organism evidence="2 3">
    <name type="scientific">Amniculicola lignicola CBS 123094</name>
    <dbReference type="NCBI Taxonomy" id="1392246"/>
    <lineage>
        <taxon>Eukaryota</taxon>
        <taxon>Fungi</taxon>
        <taxon>Dikarya</taxon>
        <taxon>Ascomycota</taxon>
        <taxon>Pezizomycotina</taxon>
        <taxon>Dothideomycetes</taxon>
        <taxon>Pleosporomycetidae</taxon>
        <taxon>Pleosporales</taxon>
        <taxon>Amniculicolaceae</taxon>
        <taxon>Amniculicola</taxon>
    </lineage>
</organism>
<accession>A0A6A5WYE7</accession>
<dbReference type="InterPro" id="IPR021858">
    <property type="entry name" value="Fun_TF"/>
</dbReference>
<reference evidence="2" key="1">
    <citation type="journal article" date="2020" name="Stud. Mycol.">
        <title>101 Dothideomycetes genomes: a test case for predicting lifestyles and emergence of pathogens.</title>
        <authorList>
            <person name="Haridas S."/>
            <person name="Albert R."/>
            <person name="Binder M."/>
            <person name="Bloem J."/>
            <person name="Labutti K."/>
            <person name="Salamov A."/>
            <person name="Andreopoulos B."/>
            <person name="Baker S."/>
            <person name="Barry K."/>
            <person name="Bills G."/>
            <person name="Bluhm B."/>
            <person name="Cannon C."/>
            <person name="Castanera R."/>
            <person name="Culley D."/>
            <person name="Daum C."/>
            <person name="Ezra D."/>
            <person name="Gonzalez J."/>
            <person name="Henrissat B."/>
            <person name="Kuo A."/>
            <person name="Liang C."/>
            <person name="Lipzen A."/>
            <person name="Lutzoni F."/>
            <person name="Magnuson J."/>
            <person name="Mondo S."/>
            <person name="Nolan M."/>
            <person name="Ohm R."/>
            <person name="Pangilinan J."/>
            <person name="Park H.-J."/>
            <person name="Ramirez L."/>
            <person name="Alfaro M."/>
            <person name="Sun H."/>
            <person name="Tritt A."/>
            <person name="Yoshinaga Y."/>
            <person name="Zwiers L.-H."/>
            <person name="Turgeon B."/>
            <person name="Goodwin S."/>
            <person name="Spatafora J."/>
            <person name="Crous P."/>
            <person name="Grigoriev I."/>
        </authorList>
    </citation>
    <scope>NUCLEOTIDE SEQUENCE</scope>
    <source>
        <strain evidence="2">CBS 123094</strain>
    </source>
</reference>
<dbReference type="EMBL" id="ML977561">
    <property type="protein sequence ID" value="KAF2006004.1"/>
    <property type="molecule type" value="Genomic_DNA"/>
</dbReference>
<keyword evidence="3" id="KW-1185">Reference proteome</keyword>
<feature type="compositionally biased region" description="Basic residues" evidence="1">
    <location>
        <begin position="9"/>
        <end position="18"/>
    </location>
</feature>
<dbReference type="AlphaFoldDB" id="A0A6A5WYE7"/>
<dbReference type="PANTHER" id="PTHR37540">
    <property type="entry name" value="TRANSCRIPTION FACTOR (ACR-2), PUTATIVE-RELATED-RELATED"/>
    <property type="match status" value="1"/>
</dbReference>
<gene>
    <name evidence="2" type="ORF">P154DRAFT_530286</name>
</gene>
<dbReference type="PANTHER" id="PTHR37540:SF5">
    <property type="entry name" value="TRANSCRIPTION FACTOR DOMAIN-CONTAINING PROTEIN"/>
    <property type="match status" value="1"/>
</dbReference>
<dbReference type="Proteomes" id="UP000799779">
    <property type="component" value="Unassembled WGS sequence"/>
</dbReference>
<feature type="compositionally biased region" description="Low complexity" evidence="1">
    <location>
        <begin position="84"/>
        <end position="95"/>
    </location>
</feature>
<evidence type="ECO:0000313" key="3">
    <source>
        <dbReference type="Proteomes" id="UP000799779"/>
    </source>
</evidence>
<evidence type="ECO:0008006" key="4">
    <source>
        <dbReference type="Google" id="ProtNLM"/>
    </source>
</evidence>
<evidence type="ECO:0000256" key="1">
    <source>
        <dbReference type="SAM" id="MobiDB-lite"/>
    </source>
</evidence>
<dbReference type="OrthoDB" id="415825at2759"/>